<feature type="region of interest" description="Disordered" evidence="1">
    <location>
        <begin position="290"/>
        <end position="309"/>
    </location>
</feature>
<dbReference type="PANTHER" id="PTHR10000">
    <property type="entry name" value="PHOSPHOSERINE PHOSPHATASE"/>
    <property type="match status" value="1"/>
</dbReference>
<dbReference type="InterPro" id="IPR023214">
    <property type="entry name" value="HAD_sf"/>
</dbReference>
<dbReference type="PROSITE" id="PS01228">
    <property type="entry name" value="COF_1"/>
    <property type="match status" value="1"/>
</dbReference>
<dbReference type="NCBIfam" id="TIGR00099">
    <property type="entry name" value="Cof-subfamily"/>
    <property type="match status" value="1"/>
</dbReference>
<dbReference type="PROSITE" id="PS01229">
    <property type="entry name" value="COF_2"/>
    <property type="match status" value="1"/>
</dbReference>
<dbReference type="CDD" id="cd07516">
    <property type="entry name" value="HAD_Pase"/>
    <property type="match status" value="1"/>
</dbReference>
<dbReference type="InterPro" id="IPR000150">
    <property type="entry name" value="Cof"/>
</dbReference>
<sequence>MVKLIALDMDGTLLTPDHDISGRTREAVQKAMDRGVQVVIATGRAFYEAHGIISKLDMNVPYICLNGAEVRNESSEIMSTSALNSELIDEVSDVFKAEGIFYQIYTDRAIYTTSIERDIEVFIDLSEQMGQKANETRIRKFMEERLERGTLVEVDDYKAIFERGDENVLKFLATSSSRAKLVRAKNELNEIGNLAVSSSSAGNIELTHENAQKGIALEHIAEIMEIDMKDVMAVGDNLNDISMLKRVGHSVAMGNAASEVKGIADKTTKMNTEDGVAIAIEEVLAEMDRREAAAASARSSADTENGAGA</sequence>
<dbReference type="GO" id="GO:0005829">
    <property type="term" value="C:cytosol"/>
    <property type="evidence" value="ECO:0007669"/>
    <property type="project" value="TreeGrafter"/>
</dbReference>
<dbReference type="Pfam" id="PF08282">
    <property type="entry name" value="Hydrolase_3"/>
    <property type="match status" value="1"/>
</dbReference>
<dbReference type="InterPro" id="IPR006379">
    <property type="entry name" value="HAD-SF_hydro_IIB"/>
</dbReference>
<reference evidence="2" key="1">
    <citation type="journal article" date="2021" name="PeerJ">
        <title>Extensive microbial diversity within the chicken gut microbiome revealed by metagenomics and culture.</title>
        <authorList>
            <person name="Gilroy R."/>
            <person name="Ravi A."/>
            <person name="Getino M."/>
            <person name="Pursley I."/>
            <person name="Horton D.L."/>
            <person name="Alikhan N.F."/>
            <person name="Baker D."/>
            <person name="Gharbi K."/>
            <person name="Hall N."/>
            <person name="Watson M."/>
            <person name="Adriaenssens E.M."/>
            <person name="Foster-Nyarko E."/>
            <person name="Jarju S."/>
            <person name="Secka A."/>
            <person name="Antonio M."/>
            <person name="Oren A."/>
            <person name="Chaudhuri R.R."/>
            <person name="La Ragione R."/>
            <person name="Hildebrand F."/>
            <person name="Pallen M.J."/>
        </authorList>
    </citation>
    <scope>NUCLEOTIDE SEQUENCE</scope>
    <source>
        <strain evidence="2">ChiHjej13B12-752</strain>
    </source>
</reference>
<dbReference type="SFLD" id="SFLDG01140">
    <property type="entry name" value="C2.B:_Phosphomannomutase_and_P"/>
    <property type="match status" value="1"/>
</dbReference>
<dbReference type="GO" id="GO:0000287">
    <property type="term" value="F:magnesium ion binding"/>
    <property type="evidence" value="ECO:0007669"/>
    <property type="project" value="TreeGrafter"/>
</dbReference>
<keyword evidence="2" id="KW-0378">Hydrolase</keyword>
<evidence type="ECO:0000313" key="3">
    <source>
        <dbReference type="Proteomes" id="UP000823989"/>
    </source>
</evidence>
<proteinExistence type="predicted"/>
<accession>A0A9D1QIQ9</accession>
<evidence type="ECO:0000256" key="1">
    <source>
        <dbReference type="SAM" id="MobiDB-lite"/>
    </source>
</evidence>
<dbReference type="SUPFAM" id="SSF56784">
    <property type="entry name" value="HAD-like"/>
    <property type="match status" value="1"/>
</dbReference>
<dbReference type="Gene3D" id="3.30.1240.10">
    <property type="match status" value="1"/>
</dbReference>
<reference evidence="2" key="2">
    <citation type="submission" date="2021-04" db="EMBL/GenBank/DDBJ databases">
        <authorList>
            <person name="Gilroy R."/>
        </authorList>
    </citation>
    <scope>NUCLEOTIDE SEQUENCE</scope>
    <source>
        <strain evidence="2">ChiHjej13B12-752</strain>
    </source>
</reference>
<comment type="caution">
    <text evidence="2">The sequence shown here is derived from an EMBL/GenBank/DDBJ whole genome shotgun (WGS) entry which is preliminary data.</text>
</comment>
<evidence type="ECO:0000313" key="2">
    <source>
        <dbReference type="EMBL" id="HIW13348.1"/>
    </source>
</evidence>
<dbReference type="EMBL" id="DXHR01000031">
    <property type="protein sequence ID" value="HIW13348.1"/>
    <property type="molecule type" value="Genomic_DNA"/>
</dbReference>
<dbReference type="InterPro" id="IPR036412">
    <property type="entry name" value="HAD-like_sf"/>
</dbReference>
<dbReference type="PANTHER" id="PTHR10000:SF55">
    <property type="entry name" value="5-AMINO-6-(5-PHOSPHO-D-RIBITYLAMINO)URACIL PHOSPHATASE YCSE"/>
    <property type="match status" value="1"/>
</dbReference>
<dbReference type="AlphaFoldDB" id="A0A9D1QIQ9"/>
<organism evidence="2 3">
    <name type="scientific">Candidatus Salinicoccus stercoripullorum</name>
    <dbReference type="NCBI Taxonomy" id="2838756"/>
    <lineage>
        <taxon>Bacteria</taxon>
        <taxon>Bacillati</taxon>
        <taxon>Bacillota</taxon>
        <taxon>Bacilli</taxon>
        <taxon>Bacillales</taxon>
        <taxon>Staphylococcaceae</taxon>
        <taxon>Salinicoccus</taxon>
    </lineage>
</organism>
<dbReference type="Gene3D" id="3.40.50.1000">
    <property type="entry name" value="HAD superfamily/HAD-like"/>
    <property type="match status" value="1"/>
</dbReference>
<gene>
    <name evidence="2" type="ORF">H9891_09380</name>
</gene>
<name>A0A9D1QIQ9_9STAP</name>
<dbReference type="NCBIfam" id="TIGR01484">
    <property type="entry name" value="HAD-SF-IIB"/>
    <property type="match status" value="1"/>
</dbReference>
<dbReference type="SFLD" id="SFLDS00003">
    <property type="entry name" value="Haloacid_Dehalogenase"/>
    <property type="match status" value="1"/>
</dbReference>
<dbReference type="GO" id="GO:0016791">
    <property type="term" value="F:phosphatase activity"/>
    <property type="evidence" value="ECO:0007669"/>
    <property type="project" value="TreeGrafter"/>
</dbReference>
<dbReference type="Proteomes" id="UP000823989">
    <property type="component" value="Unassembled WGS sequence"/>
</dbReference>
<protein>
    <submittedName>
        <fullName evidence="2">Cof-type HAD-IIB family hydrolase</fullName>
    </submittedName>
</protein>